<evidence type="ECO:0000259" key="9">
    <source>
        <dbReference type="PROSITE" id="PS51207"/>
    </source>
</evidence>
<evidence type="ECO:0000256" key="3">
    <source>
        <dbReference type="ARBA" id="ARBA00022989"/>
    </source>
</evidence>
<dbReference type="PANTHER" id="PTHR11972">
    <property type="entry name" value="NADPH OXIDASE"/>
    <property type="match status" value="1"/>
</dbReference>
<keyword evidence="5" id="KW-0813">Transport</keyword>
<dbReference type="GO" id="GO:0005886">
    <property type="term" value="C:plasma membrane"/>
    <property type="evidence" value="ECO:0007669"/>
    <property type="project" value="TreeGrafter"/>
</dbReference>
<sequence length="903" mass="105401">MNNNNLRPLHLRILFPELLTLPKTDPRRLGPPIDITNSKAVDLELYTYFAFLIRDFIHPWYRLITTDQDLTTEIMKILILVVQKLEKRLRYEVDWTELILIDIPKLLTLHYRDYREAKIRIHMNHGSGSNSVAELFHGMQPHYALEPIEHREFEYLRLVTEAILRILLESKDYESSCVRQLVREILSNLVLFNLIESLADPYTIHMIICKLLAAYEPKLDELEASGKFAQTYFSALTNGKPQSDPFQPKAKKEEEKEDESLTKQMQRLQEKRRLQGQEIVVETDEPEADSIASRRQRFSFGYIILQVFLAPIRSFWTYLVATFTQSQERYQRVNQHKKLTGQMRMIEPIMEFFYAACLVQERPLLQFAWQMLAMFFWPIIRVFGGGLLIDKFLEQTVLHLLSEDHVVFYLRLGIDLLWPNGEFMERSEPTTPLQREQMRVRAERLLTISIPRALALFNILLLLFNSNNEDTDLEGRNLYIQGIANRAAQLAIVNTAIAIALSAKLSIVQRYFYCIQDTLGWHPWFSRLAFVEALYHGTYQFQFNYHRQNSNVLLTLTTNVRYMTGTGLMLAMITLVIGSHPLIRRISYRFFRWTHLLGLFTFILLGCLHHWAFYVFYAAVLVFWILDQIDRSFQVDVCVLESMPGNIVKVQAFVPYHVSNPTPGQFAFLSFSSSWFHAWIGSHPFSICRFDHVSKENVEGHNESQFPSSNETLENQVLTFYIKAFGKRTLSFYQKAVNQEKVKLRISRPLGRPQLDLSGSEYGDYKTIVLIADGVGITPWISVLQYVHRKERTIKTRSLHLMWSIHTIDTYHAFEKELLEFTSSQQIEVNVHIFITGHTSDLEETLREPIPFKLKYCKPNYPLLLNDIQGDDVAIGVCAHDVTRIHNLALARSWAIHAERFQL</sequence>
<feature type="transmembrane region" description="Helical" evidence="8">
    <location>
        <begin position="445"/>
        <end position="464"/>
    </location>
</feature>
<name>A0A9P6YPU6_RHIOR</name>
<dbReference type="CDD" id="cd06186">
    <property type="entry name" value="NOX_Duox_like_FAD_NADP"/>
    <property type="match status" value="1"/>
</dbReference>
<comment type="caution">
    <text evidence="10">The sequence shown here is derived from an EMBL/GenBank/DDBJ whole genome shotgun (WGS) entry which is preliminary data.</text>
</comment>
<dbReference type="GO" id="GO:0016175">
    <property type="term" value="F:superoxide-generating NAD(P)H oxidase activity"/>
    <property type="evidence" value="ECO:0007669"/>
    <property type="project" value="TreeGrafter"/>
</dbReference>
<dbReference type="PANTHER" id="PTHR11972:SF69">
    <property type="entry name" value="FERRIC REDUCTION OXIDASE 6-RELATED"/>
    <property type="match status" value="1"/>
</dbReference>
<feature type="transmembrane region" description="Helical" evidence="8">
    <location>
        <begin position="595"/>
        <end position="626"/>
    </location>
</feature>
<dbReference type="PROSITE" id="PS51207">
    <property type="entry name" value="PXA"/>
    <property type="match status" value="1"/>
</dbReference>
<dbReference type="InterPro" id="IPR039261">
    <property type="entry name" value="FNR_nucleotide-bd"/>
</dbReference>
<dbReference type="InterPro" id="IPR013121">
    <property type="entry name" value="Fe_red_NAD-bd_6"/>
</dbReference>
<dbReference type="Pfam" id="PF08030">
    <property type="entry name" value="NAD_binding_6"/>
    <property type="match status" value="1"/>
</dbReference>
<dbReference type="EMBL" id="JAANIT010000016">
    <property type="protein sequence ID" value="KAG1553881.1"/>
    <property type="molecule type" value="Genomic_DNA"/>
</dbReference>
<dbReference type="Gene3D" id="3.40.50.80">
    <property type="entry name" value="Nucleotide-binding domain of ferredoxin-NADP reductase (FNR) module"/>
    <property type="match status" value="1"/>
</dbReference>
<gene>
    <name evidence="10" type="ORF">G6F51_000305</name>
</gene>
<evidence type="ECO:0000256" key="8">
    <source>
        <dbReference type="SAM" id="Phobius"/>
    </source>
</evidence>
<evidence type="ECO:0000256" key="2">
    <source>
        <dbReference type="ARBA" id="ARBA00022692"/>
    </source>
</evidence>
<dbReference type="InterPro" id="IPR013130">
    <property type="entry name" value="Fe3_Rdtase_TM_dom"/>
</dbReference>
<feature type="region of interest" description="Disordered" evidence="7">
    <location>
        <begin position="239"/>
        <end position="263"/>
    </location>
</feature>
<dbReference type="OrthoDB" id="5582218at2759"/>
<dbReference type="SUPFAM" id="SSF52343">
    <property type="entry name" value="Ferredoxin reductase-like, C-terminal NADP-linked domain"/>
    <property type="match status" value="1"/>
</dbReference>
<evidence type="ECO:0000256" key="5">
    <source>
        <dbReference type="ARBA" id="ARBA00023065"/>
    </source>
</evidence>
<comment type="subcellular location">
    <subcellularLocation>
        <location evidence="1">Membrane</location>
        <topology evidence="1">Multi-pass membrane protein</topology>
    </subcellularLocation>
</comment>
<keyword evidence="3 8" id="KW-1133">Transmembrane helix</keyword>
<reference evidence="10" key="1">
    <citation type="journal article" date="2020" name="Microb. Genom.">
        <title>Genetic diversity of clinical and environmental Mucorales isolates obtained from an investigation of mucormycosis cases among solid organ transplant recipients.</title>
        <authorList>
            <person name="Nguyen M.H."/>
            <person name="Kaul D."/>
            <person name="Muto C."/>
            <person name="Cheng S.J."/>
            <person name="Richter R.A."/>
            <person name="Bruno V.M."/>
            <person name="Liu G."/>
            <person name="Beyhan S."/>
            <person name="Sundermann A.J."/>
            <person name="Mounaud S."/>
            <person name="Pasculle A.W."/>
            <person name="Nierman W.C."/>
            <person name="Driscoll E."/>
            <person name="Cumbie R."/>
            <person name="Clancy C.J."/>
            <person name="Dupont C.L."/>
        </authorList>
    </citation>
    <scope>NUCLEOTIDE SEQUENCE</scope>
    <source>
        <strain evidence="10">GL16</strain>
    </source>
</reference>
<dbReference type="InterPro" id="IPR003114">
    <property type="entry name" value="Phox_assoc"/>
</dbReference>
<evidence type="ECO:0000256" key="1">
    <source>
        <dbReference type="ARBA" id="ARBA00004141"/>
    </source>
</evidence>
<dbReference type="Pfam" id="PF08628">
    <property type="entry name" value="Nexin_C"/>
    <property type="match status" value="1"/>
</dbReference>
<keyword evidence="2 8" id="KW-0812">Transmembrane</keyword>
<evidence type="ECO:0000256" key="7">
    <source>
        <dbReference type="SAM" id="MobiDB-lite"/>
    </source>
</evidence>
<evidence type="ECO:0000313" key="11">
    <source>
        <dbReference type="Proteomes" id="UP000717996"/>
    </source>
</evidence>
<dbReference type="InterPro" id="IPR013937">
    <property type="entry name" value="Sorting_nexin_C"/>
</dbReference>
<dbReference type="Pfam" id="PF02194">
    <property type="entry name" value="PXA"/>
    <property type="match status" value="1"/>
</dbReference>
<dbReference type="GO" id="GO:0006811">
    <property type="term" value="P:monoatomic ion transport"/>
    <property type="evidence" value="ECO:0007669"/>
    <property type="project" value="UniProtKB-KW"/>
</dbReference>
<dbReference type="InterPro" id="IPR050369">
    <property type="entry name" value="RBOH/FRE"/>
</dbReference>
<feature type="domain" description="PXA" evidence="9">
    <location>
        <begin position="38"/>
        <end position="216"/>
    </location>
</feature>
<proteinExistence type="predicted"/>
<protein>
    <recommendedName>
        <fullName evidence="9">PXA domain-containing protein</fullName>
    </recommendedName>
</protein>
<evidence type="ECO:0000256" key="4">
    <source>
        <dbReference type="ARBA" id="ARBA00023002"/>
    </source>
</evidence>
<feature type="transmembrane region" description="Helical" evidence="8">
    <location>
        <begin position="300"/>
        <end position="324"/>
    </location>
</feature>
<feature type="transmembrane region" description="Helical" evidence="8">
    <location>
        <begin position="562"/>
        <end position="583"/>
    </location>
</feature>
<evidence type="ECO:0000256" key="6">
    <source>
        <dbReference type="ARBA" id="ARBA00023136"/>
    </source>
</evidence>
<dbReference type="SMART" id="SM00313">
    <property type="entry name" value="PXA"/>
    <property type="match status" value="1"/>
</dbReference>
<keyword evidence="5" id="KW-0406">Ion transport</keyword>
<accession>A0A9P6YPU6</accession>
<dbReference type="Pfam" id="PF01794">
    <property type="entry name" value="Ferric_reduct"/>
    <property type="match status" value="1"/>
</dbReference>
<dbReference type="Proteomes" id="UP000717996">
    <property type="component" value="Unassembled WGS sequence"/>
</dbReference>
<keyword evidence="6 8" id="KW-0472">Membrane</keyword>
<dbReference type="AlphaFoldDB" id="A0A9P6YPU6"/>
<feature type="transmembrane region" description="Helical" evidence="8">
    <location>
        <begin position="367"/>
        <end position="389"/>
    </location>
</feature>
<evidence type="ECO:0000313" key="10">
    <source>
        <dbReference type="EMBL" id="KAG1553881.1"/>
    </source>
</evidence>
<keyword evidence="4" id="KW-0560">Oxidoreductase</keyword>
<organism evidence="10 11">
    <name type="scientific">Rhizopus oryzae</name>
    <name type="common">Mucormycosis agent</name>
    <name type="synonym">Rhizopus arrhizus var. delemar</name>
    <dbReference type="NCBI Taxonomy" id="64495"/>
    <lineage>
        <taxon>Eukaryota</taxon>
        <taxon>Fungi</taxon>
        <taxon>Fungi incertae sedis</taxon>
        <taxon>Mucoromycota</taxon>
        <taxon>Mucoromycotina</taxon>
        <taxon>Mucoromycetes</taxon>
        <taxon>Mucorales</taxon>
        <taxon>Mucorineae</taxon>
        <taxon>Rhizopodaceae</taxon>
        <taxon>Rhizopus</taxon>
    </lineage>
</organism>